<evidence type="ECO:0000313" key="2">
    <source>
        <dbReference type="EMBL" id="KAJ7079397.1"/>
    </source>
</evidence>
<name>A0AAD6TVU3_9AGAR</name>
<feature type="compositionally biased region" description="Low complexity" evidence="1">
    <location>
        <begin position="146"/>
        <end position="156"/>
    </location>
</feature>
<evidence type="ECO:0000256" key="1">
    <source>
        <dbReference type="SAM" id="MobiDB-lite"/>
    </source>
</evidence>
<dbReference type="EMBL" id="JARJCN010000060">
    <property type="protein sequence ID" value="KAJ7079397.1"/>
    <property type="molecule type" value="Genomic_DNA"/>
</dbReference>
<feature type="region of interest" description="Disordered" evidence="1">
    <location>
        <begin position="146"/>
        <end position="194"/>
    </location>
</feature>
<keyword evidence="3" id="KW-1185">Reference proteome</keyword>
<reference evidence="2" key="1">
    <citation type="submission" date="2023-03" db="EMBL/GenBank/DDBJ databases">
        <title>Massive genome expansion in bonnet fungi (Mycena s.s.) driven by repeated elements and novel gene families across ecological guilds.</title>
        <authorList>
            <consortium name="Lawrence Berkeley National Laboratory"/>
            <person name="Harder C.B."/>
            <person name="Miyauchi S."/>
            <person name="Viragh M."/>
            <person name="Kuo A."/>
            <person name="Thoen E."/>
            <person name="Andreopoulos B."/>
            <person name="Lu D."/>
            <person name="Skrede I."/>
            <person name="Drula E."/>
            <person name="Henrissat B."/>
            <person name="Morin E."/>
            <person name="Kohler A."/>
            <person name="Barry K."/>
            <person name="LaButti K."/>
            <person name="Morin E."/>
            <person name="Salamov A."/>
            <person name="Lipzen A."/>
            <person name="Mereny Z."/>
            <person name="Hegedus B."/>
            <person name="Baldrian P."/>
            <person name="Stursova M."/>
            <person name="Weitz H."/>
            <person name="Taylor A."/>
            <person name="Grigoriev I.V."/>
            <person name="Nagy L.G."/>
            <person name="Martin F."/>
            <person name="Kauserud H."/>
        </authorList>
    </citation>
    <scope>NUCLEOTIDE SEQUENCE</scope>
    <source>
        <strain evidence="2">CBHHK173m</strain>
    </source>
</reference>
<comment type="caution">
    <text evidence="2">The sequence shown here is derived from an EMBL/GenBank/DDBJ whole genome shotgun (WGS) entry which is preliminary data.</text>
</comment>
<proteinExistence type="predicted"/>
<dbReference type="Proteomes" id="UP001222325">
    <property type="component" value="Unassembled WGS sequence"/>
</dbReference>
<evidence type="ECO:0000313" key="3">
    <source>
        <dbReference type="Proteomes" id="UP001222325"/>
    </source>
</evidence>
<feature type="compositionally biased region" description="Basic and acidic residues" evidence="1">
    <location>
        <begin position="163"/>
        <end position="176"/>
    </location>
</feature>
<protein>
    <submittedName>
        <fullName evidence="2">Uncharacterized protein</fullName>
    </submittedName>
</protein>
<gene>
    <name evidence="2" type="ORF">B0H15DRAFT_1025521</name>
</gene>
<dbReference type="AlphaFoldDB" id="A0AAD6TVU3"/>
<organism evidence="2 3">
    <name type="scientific">Mycena belliarum</name>
    <dbReference type="NCBI Taxonomy" id="1033014"/>
    <lineage>
        <taxon>Eukaryota</taxon>
        <taxon>Fungi</taxon>
        <taxon>Dikarya</taxon>
        <taxon>Basidiomycota</taxon>
        <taxon>Agaricomycotina</taxon>
        <taxon>Agaricomycetes</taxon>
        <taxon>Agaricomycetidae</taxon>
        <taxon>Agaricales</taxon>
        <taxon>Marasmiineae</taxon>
        <taxon>Mycenaceae</taxon>
        <taxon>Mycena</taxon>
    </lineage>
</organism>
<sequence>MPTHDSGISNLHRVGLRASPGLPVLAVLYACPVIQDDDDDLGNRRAPLVDRCTDGDRYTGNNARNLEVHTAHCGTRCASVWVGVPPNSTVETPASAASTRLAVGDWVLCQGTLHNRWTPVFDDPRQYELLASRVYVLPFEDVDESSSTATLSATETPSQSGPSKRERSTSPIEGRHCIWRPRPKAFPADAAGWG</sequence>
<accession>A0AAD6TVU3</accession>